<reference evidence="2 3" key="1">
    <citation type="submission" date="2020-08" db="EMBL/GenBank/DDBJ databases">
        <title>Sequencing the genomes of 1000 actinobacteria strains.</title>
        <authorList>
            <person name="Klenk H.-P."/>
        </authorList>
    </citation>
    <scope>NUCLEOTIDE SEQUENCE [LARGE SCALE GENOMIC DNA]</scope>
    <source>
        <strain evidence="2 3">DSM 102122</strain>
    </source>
</reference>
<feature type="compositionally biased region" description="Polar residues" evidence="1">
    <location>
        <begin position="54"/>
        <end position="70"/>
    </location>
</feature>
<gene>
    <name evidence="2" type="ORF">HD601_003033</name>
</gene>
<feature type="compositionally biased region" description="Low complexity" evidence="1">
    <location>
        <begin position="237"/>
        <end position="249"/>
    </location>
</feature>
<sequence length="258" mass="25095">MSTSIESTPEPEARSRRSLLRGGAAVAAGVAGAAVVAAAPAEAATGNPVILGRDNTSGAGSTRIRSASNPPTVVISNDGYGAGALVTGRLGNGIAAGTHRADSSGLSAANYSEYEGPGSAVAASGGVNTGVSARTSGSGKFAVSAFHSGSGQSDEGGAISAHTIGRPGIVVSTEHASAPAVVAVNLGDGDALLAQGVVRVDGSLYVSGDLVVEGTLYCDDVQPIPAAMRRQVRADAEAAAESARAQAESLRQGGAATD</sequence>
<feature type="region of interest" description="Disordered" evidence="1">
    <location>
        <begin position="235"/>
        <end position="258"/>
    </location>
</feature>
<name>A0A7W9LLQ6_9ACTN</name>
<dbReference type="Proteomes" id="UP000542813">
    <property type="component" value="Unassembled WGS sequence"/>
</dbReference>
<accession>A0A7W9LLQ6</accession>
<dbReference type="PROSITE" id="PS51318">
    <property type="entry name" value="TAT"/>
    <property type="match status" value="1"/>
</dbReference>
<evidence type="ECO:0000313" key="2">
    <source>
        <dbReference type="EMBL" id="MBB5788458.1"/>
    </source>
</evidence>
<protein>
    <submittedName>
        <fullName evidence="2">Uncharacterized protein</fullName>
    </submittedName>
</protein>
<feature type="region of interest" description="Disordered" evidence="1">
    <location>
        <begin position="47"/>
        <end position="70"/>
    </location>
</feature>
<dbReference type="InterPro" id="IPR006311">
    <property type="entry name" value="TAT_signal"/>
</dbReference>
<dbReference type="EMBL" id="JACHMM010000001">
    <property type="protein sequence ID" value="MBB5788458.1"/>
    <property type="molecule type" value="Genomic_DNA"/>
</dbReference>
<evidence type="ECO:0000313" key="3">
    <source>
        <dbReference type="Proteomes" id="UP000542813"/>
    </source>
</evidence>
<dbReference type="RefSeq" id="WP_184823149.1">
    <property type="nucleotide sequence ID" value="NZ_JACHMM010000001.1"/>
</dbReference>
<keyword evidence="3" id="KW-1185">Reference proteome</keyword>
<organism evidence="2 3">
    <name type="scientific">Jiangella mangrovi</name>
    <dbReference type="NCBI Taxonomy" id="1524084"/>
    <lineage>
        <taxon>Bacteria</taxon>
        <taxon>Bacillati</taxon>
        <taxon>Actinomycetota</taxon>
        <taxon>Actinomycetes</taxon>
        <taxon>Jiangellales</taxon>
        <taxon>Jiangellaceae</taxon>
        <taxon>Jiangella</taxon>
    </lineage>
</organism>
<dbReference type="AlphaFoldDB" id="A0A7W9LLQ6"/>
<proteinExistence type="predicted"/>
<comment type="caution">
    <text evidence="2">The sequence shown here is derived from an EMBL/GenBank/DDBJ whole genome shotgun (WGS) entry which is preliminary data.</text>
</comment>
<evidence type="ECO:0000256" key="1">
    <source>
        <dbReference type="SAM" id="MobiDB-lite"/>
    </source>
</evidence>